<keyword evidence="1" id="KW-0378">Hydrolase</keyword>
<name>A0ABV7FRD5_9ALTE</name>
<dbReference type="Proteomes" id="UP001595478">
    <property type="component" value="Unassembled WGS sequence"/>
</dbReference>
<dbReference type="InterPro" id="IPR001789">
    <property type="entry name" value="Sig_transdc_resp-reg_receiver"/>
</dbReference>
<dbReference type="Pfam" id="PF07228">
    <property type="entry name" value="SpoIIE"/>
    <property type="match status" value="1"/>
</dbReference>
<comment type="caution">
    <text evidence="4">The sequence shown here is derived from an EMBL/GenBank/DDBJ whole genome shotgun (WGS) entry which is preliminary data.</text>
</comment>
<dbReference type="EMBL" id="JBHRSW010000029">
    <property type="protein sequence ID" value="MFC3122670.1"/>
    <property type="molecule type" value="Genomic_DNA"/>
</dbReference>
<dbReference type="Gene3D" id="3.30.565.10">
    <property type="entry name" value="Histidine kinase-like ATPase, C-terminal domain"/>
    <property type="match status" value="1"/>
</dbReference>
<reference evidence="5" key="1">
    <citation type="journal article" date="2019" name="Int. J. Syst. Evol. Microbiol.">
        <title>The Global Catalogue of Microorganisms (GCM) 10K type strain sequencing project: providing services to taxonomists for standard genome sequencing and annotation.</title>
        <authorList>
            <consortium name="The Broad Institute Genomics Platform"/>
            <consortium name="The Broad Institute Genome Sequencing Center for Infectious Disease"/>
            <person name="Wu L."/>
            <person name="Ma J."/>
        </authorList>
    </citation>
    <scope>NUCLEOTIDE SEQUENCE [LARGE SCALE GENOMIC DNA]</scope>
    <source>
        <strain evidence="5">KCTC 52473</strain>
    </source>
</reference>
<keyword evidence="2" id="KW-0597">Phosphoprotein</keyword>
<dbReference type="SMART" id="SM00448">
    <property type="entry name" value="REC"/>
    <property type="match status" value="1"/>
</dbReference>
<evidence type="ECO:0000259" key="3">
    <source>
        <dbReference type="PROSITE" id="PS50110"/>
    </source>
</evidence>
<protein>
    <submittedName>
        <fullName evidence="4">SpoIIE family protein phosphatase</fullName>
    </submittedName>
</protein>
<dbReference type="Pfam" id="PF00072">
    <property type="entry name" value="Response_reg"/>
    <property type="match status" value="1"/>
</dbReference>
<dbReference type="InterPro" id="IPR011006">
    <property type="entry name" value="CheY-like_superfamily"/>
</dbReference>
<feature type="domain" description="Response regulatory" evidence="3">
    <location>
        <begin position="2"/>
        <end position="117"/>
    </location>
</feature>
<dbReference type="InterPro" id="IPR036457">
    <property type="entry name" value="PPM-type-like_dom_sf"/>
</dbReference>
<evidence type="ECO:0000256" key="1">
    <source>
        <dbReference type="ARBA" id="ARBA00022801"/>
    </source>
</evidence>
<dbReference type="Gene3D" id="3.60.40.10">
    <property type="entry name" value="PPM-type phosphatase domain"/>
    <property type="match status" value="1"/>
</dbReference>
<evidence type="ECO:0000313" key="4">
    <source>
        <dbReference type="EMBL" id="MFC3122670.1"/>
    </source>
</evidence>
<dbReference type="SUPFAM" id="SSF52172">
    <property type="entry name" value="CheY-like"/>
    <property type="match status" value="1"/>
</dbReference>
<accession>A0ABV7FRD5</accession>
<feature type="modified residue" description="4-aspartylphosphate" evidence="2">
    <location>
        <position position="51"/>
    </location>
</feature>
<sequence>MRILIIEDDALFAEILQRFLEDKQCNAIVCDSIASAKQHLNASRFQFILLDNHLPDGDGINAIQEFKQTLAVGVPIVMVTAEDNQITMSDAFERGADDFLMKPVSLDLLWQKIQRVSSLYKKDQKIAEQTNRLKTLLDKNEQEEQLARYVYEHIASTLIKDTNGINPYLQSSSSFNGDIFISEVAPNGNHLVFLADATGHGLAAAISILPLVTTIKAMIRKGLALAHILHEANAKLCNDLPDDKFVALIGIEINFNLKTLSIFNGGMPDLLAIRHDKTIDHFSAKSMALGILAADEFDPALACCELHPYKNLLFFSDGIIEQRNADGEEYGMARLIETVNGYDEKEPLYSRVINYFTVFNEMRELEDDVSVCDVAIDTLLDNYQYSKKRDELSKSGKIRASLTINGGLIGTTDLVGCFDNLMRCTDTIGDLRQRAFTVFAELISNALDHGILGLDSKLKDDYSGFAEYIELKEERLTTLGDTDVLDISYTFDPSKNEISFSIKDSGTGYDTEATLEVEDGSLSGRGLSLIQKLCTSVEIIPPGNQTTVQIKREF</sequence>
<gene>
    <name evidence="4" type="ORF">ACFOHL_13680</name>
</gene>
<keyword evidence="5" id="KW-1185">Reference proteome</keyword>
<dbReference type="InterPro" id="IPR036890">
    <property type="entry name" value="HATPase_C_sf"/>
</dbReference>
<dbReference type="SMART" id="SM00331">
    <property type="entry name" value="PP2C_SIG"/>
    <property type="match status" value="1"/>
</dbReference>
<dbReference type="PANTHER" id="PTHR43156:SF2">
    <property type="entry name" value="STAGE II SPORULATION PROTEIN E"/>
    <property type="match status" value="1"/>
</dbReference>
<dbReference type="SUPFAM" id="SSF55874">
    <property type="entry name" value="ATPase domain of HSP90 chaperone/DNA topoisomerase II/histidine kinase"/>
    <property type="match status" value="1"/>
</dbReference>
<dbReference type="CDD" id="cd16936">
    <property type="entry name" value="HATPase_RsbW-like"/>
    <property type="match status" value="1"/>
</dbReference>
<proteinExistence type="predicted"/>
<dbReference type="PROSITE" id="PS50110">
    <property type="entry name" value="RESPONSE_REGULATORY"/>
    <property type="match status" value="1"/>
</dbReference>
<dbReference type="PANTHER" id="PTHR43156">
    <property type="entry name" value="STAGE II SPORULATION PROTEIN E-RELATED"/>
    <property type="match status" value="1"/>
</dbReference>
<dbReference type="Gene3D" id="3.40.50.2300">
    <property type="match status" value="1"/>
</dbReference>
<dbReference type="CDD" id="cd00156">
    <property type="entry name" value="REC"/>
    <property type="match status" value="1"/>
</dbReference>
<dbReference type="InterPro" id="IPR052016">
    <property type="entry name" value="Bact_Sigma-Reg"/>
</dbReference>
<dbReference type="RefSeq" id="WP_376920792.1">
    <property type="nucleotide sequence ID" value="NZ_JBHRSW010000029.1"/>
</dbReference>
<dbReference type="InterPro" id="IPR001932">
    <property type="entry name" value="PPM-type_phosphatase-like_dom"/>
</dbReference>
<organism evidence="4 5">
    <name type="scientific">Agaribacter flavus</name>
    <dbReference type="NCBI Taxonomy" id="1902781"/>
    <lineage>
        <taxon>Bacteria</taxon>
        <taxon>Pseudomonadati</taxon>
        <taxon>Pseudomonadota</taxon>
        <taxon>Gammaproteobacteria</taxon>
        <taxon>Alteromonadales</taxon>
        <taxon>Alteromonadaceae</taxon>
        <taxon>Agaribacter</taxon>
    </lineage>
</organism>
<evidence type="ECO:0000256" key="2">
    <source>
        <dbReference type="PROSITE-ProRule" id="PRU00169"/>
    </source>
</evidence>
<evidence type="ECO:0000313" key="5">
    <source>
        <dbReference type="Proteomes" id="UP001595478"/>
    </source>
</evidence>